<keyword evidence="2" id="KW-1185">Reference proteome</keyword>
<name>A0ABS4WJA2_9MICC</name>
<dbReference type="Proteomes" id="UP000766570">
    <property type="component" value="Unassembled WGS sequence"/>
</dbReference>
<evidence type="ECO:0000313" key="2">
    <source>
        <dbReference type="Proteomes" id="UP000766570"/>
    </source>
</evidence>
<proteinExistence type="predicted"/>
<sequence>MSAVTALAKIAEPEAKAATTLSSTLLGDVLGPSARALGQHFARKIEQWSENHQAKNVLQLASKKIDSSIPGSVPPRVAASVLDSSLFTSDVFVAEYLSGVLASARTIDGTDDSGVSWSALVDRLSSDALRLHFVIYSILRRQMRGVEVGVMAEWCRKYIIITYIDLLPVFGSDEAWGNSQQVLNAAYVLQREGMLDFLTHGSANHLTGPPFGQYALPNLGDMLIVSTTIQGAQLYLQGHGFGGSWADRIANVDTNFDVAGDIEPRLSEVPGSFLDQLPKK</sequence>
<accession>A0ABS4WJA2</accession>
<reference evidence="1 2" key="1">
    <citation type="submission" date="2021-03" db="EMBL/GenBank/DDBJ databases">
        <title>Sequencing the genomes of 1000 actinobacteria strains.</title>
        <authorList>
            <person name="Klenk H.-P."/>
        </authorList>
    </citation>
    <scope>NUCLEOTIDE SEQUENCE [LARGE SCALE GENOMIC DNA]</scope>
    <source>
        <strain evidence="1 2">DSM 15454</strain>
    </source>
</reference>
<dbReference type="EMBL" id="JAGIOE010000001">
    <property type="protein sequence ID" value="MBP2375624.1"/>
    <property type="molecule type" value="Genomic_DNA"/>
</dbReference>
<evidence type="ECO:0000313" key="1">
    <source>
        <dbReference type="EMBL" id="MBP2375624.1"/>
    </source>
</evidence>
<evidence type="ECO:0008006" key="3">
    <source>
        <dbReference type="Google" id="ProtNLM"/>
    </source>
</evidence>
<comment type="caution">
    <text evidence="1">The sequence shown here is derived from an EMBL/GenBank/DDBJ whole genome shotgun (WGS) entry which is preliminary data.</text>
</comment>
<gene>
    <name evidence="1" type="ORF">JOF46_003536</name>
</gene>
<dbReference type="RefSeq" id="WP_344033163.1">
    <property type="nucleotide sequence ID" value="NZ_BAAAMI010000013.1"/>
</dbReference>
<protein>
    <recommendedName>
        <fullName evidence="3">DUF4393 domain-containing protein</fullName>
    </recommendedName>
</protein>
<organism evidence="1 2">
    <name type="scientific">Paeniglutamicibacter psychrophenolicus</name>
    <dbReference type="NCBI Taxonomy" id="257454"/>
    <lineage>
        <taxon>Bacteria</taxon>
        <taxon>Bacillati</taxon>
        <taxon>Actinomycetota</taxon>
        <taxon>Actinomycetes</taxon>
        <taxon>Micrococcales</taxon>
        <taxon>Micrococcaceae</taxon>
        <taxon>Paeniglutamicibacter</taxon>
    </lineage>
</organism>